<dbReference type="PROSITE" id="PS50808">
    <property type="entry name" value="ZF_BED"/>
    <property type="match status" value="1"/>
</dbReference>
<evidence type="ECO:0000256" key="1">
    <source>
        <dbReference type="ARBA" id="ARBA00022723"/>
    </source>
</evidence>
<gene>
    <name evidence="7" type="ORF">CAUJ_LOCUS1552</name>
</gene>
<reference evidence="7" key="1">
    <citation type="submission" date="2020-10" db="EMBL/GenBank/DDBJ databases">
        <authorList>
            <person name="Kikuchi T."/>
        </authorList>
    </citation>
    <scope>NUCLEOTIDE SEQUENCE</scope>
    <source>
        <strain evidence="7">NKZ352</strain>
    </source>
</reference>
<evidence type="ECO:0000313" key="7">
    <source>
        <dbReference type="EMBL" id="CAD6185633.1"/>
    </source>
</evidence>
<dbReference type="EMBL" id="CAJGYM010000003">
    <property type="protein sequence ID" value="CAD6185633.1"/>
    <property type="molecule type" value="Genomic_DNA"/>
</dbReference>
<dbReference type="AlphaFoldDB" id="A0A8S1GSJ5"/>
<evidence type="ECO:0000256" key="2">
    <source>
        <dbReference type="ARBA" id="ARBA00022771"/>
    </source>
</evidence>
<dbReference type="GO" id="GO:0008270">
    <property type="term" value="F:zinc ion binding"/>
    <property type="evidence" value="ECO:0007669"/>
    <property type="project" value="UniProtKB-KW"/>
</dbReference>
<keyword evidence="8" id="KW-1185">Reference proteome</keyword>
<dbReference type="GO" id="GO:0003677">
    <property type="term" value="F:DNA binding"/>
    <property type="evidence" value="ECO:0007669"/>
    <property type="project" value="InterPro"/>
</dbReference>
<feature type="region of interest" description="Disordered" evidence="5">
    <location>
        <begin position="175"/>
        <end position="204"/>
    </location>
</feature>
<evidence type="ECO:0000259" key="6">
    <source>
        <dbReference type="PROSITE" id="PS50808"/>
    </source>
</evidence>
<protein>
    <recommendedName>
        <fullName evidence="6">BED-type domain-containing protein</fullName>
    </recommendedName>
</protein>
<feature type="compositionally biased region" description="Low complexity" evidence="5">
    <location>
        <begin position="10"/>
        <end position="21"/>
    </location>
</feature>
<feature type="compositionally biased region" description="Low complexity" evidence="5">
    <location>
        <begin position="95"/>
        <end position="113"/>
    </location>
</feature>
<feature type="compositionally biased region" description="Low complexity" evidence="5">
    <location>
        <begin position="63"/>
        <end position="80"/>
    </location>
</feature>
<evidence type="ECO:0000256" key="5">
    <source>
        <dbReference type="SAM" id="MobiDB-lite"/>
    </source>
</evidence>
<keyword evidence="2 4" id="KW-0863">Zinc-finger</keyword>
<organism evidence="7 8">
    <name type="scientific">Caenorhabditis auriculariae</name>
    <dbReference type="NCBI Taxonomy" id="2777116"/>
    <lineage>
        <taxon>Eukaryota</taxon>
        <taxon>Metazoa</taxon>
        <taxon>Ecdysozoa</taxon>
        <taxon>Nematoda</taxon>
        <taxon>Chromadorea</taxon>
        <taxon>Rhabditida</taxon>
        <taxon>Rhabditina</taxon>
        <taxon>Rhabditomorpha</taxon>
        <taxon>Rhabditoidea</taxon>
        <taxon>Rhabditidae</taxon>
        <taxon>Peloderinae</taxon>
        <taxon>Caenorhabditis</taxon>
    </lineage>
</organism>
<evidence type="ECO:0000313" key="8">
    <source>
        <dbReference type="Proteomes" id="UP000835052"/>
    </source>
</evidence>
<evidence type="ECO:0000256" key="4">
    <source>
        <dbReference type="PROSITE-ProRule" id="PRU00027"/>
    </source>
</evidence>
<name>A0A8S1GSJ5_9PELO</name>
<accession>A0A8S1GSJ5</accession>
<feature type="region of interest" description="Disordered" evidence="5">
    <location>
        <begin position="63"/>
        <end position="119"/>
    </location>
</feature>
<dbReference type="Proteomes" id="UP000835052">
    <property type="component" value="Unassembled WGS sequence"/>
</dbReference>
<sequence length="270" mass="29369">MISGDHLVRSYSSSPSSCDHSGGVYEESHPTATNAFVAAENRQISLNFFADNNLLCEHLNDESSAATTTSETTTTASSESPEPEPTTIDAIMTSSSTMTTDEVPTTTTTTTSPPSTPSELFDAIQRFQEQQQQRHIALFNSLAQNIGADPVTSPPSLLNFGLPLAGAAADLSTFAGDSGSSTKGVTPKRETSNPPYSPWMRNAGRKKSHPVWEFFRDLKDTQGTGGVMCLHCAWQGDDRSPNNLRTHLKKFHTDDGIFQRFSFRLSQDKN</sequence>
<keyword evidence="3" id="KW-0862">Zinc</keyword>
<keyword evidence="1" id="KW-0479">Metal-binding</keyword>
<dbReference type="OrthoDB" id="5868855at2759"/>
<dbReference type="InterPro" id="IPR003656">
    <property type="entry name" value="Znf_BED"/>
</dbReference>
<comment type="caution">
    <text evidence="7">The sequence shown here is derived from an EMBL/GenBank/DDBJ whole genome shotgun (WGS) entry which is preliminary data.</text>
</comment>
<feature type="domain" description="BED-type" evidence="6">
    <location>
        <begin position="206"/>
        <end position="252"/>
    </location>
</feature>
<feature type="region of interest" description="Disordered" evidence="5">
    <location>
        <begin position="1"/>
        <end position="27"/>
    </location>
</feature>
<proteinExistence type="predicted"/>
<evidence type="ECO:0000256" key="3">
    <source>
        <dbReference type="ARBA" id="ARBA00022833"/>
    </source>
</evidence>